<evidence type="ECO:0000313" key="2">
    <source>
        <dbReference type="EMBL" id="KAJ8912430.1"/>
    </source>
</evidence>
<dbReference type="Proteomes" id="UP001159042">
    <property type="component" value="Unassembled WGS sequence"/>
</dbReference>
<feature type="compositionally biased region" description="Acidic residues" evidence="1">
    <location>
        <begin position="1"/>
        <end position="11"/>
    </location>
</feature>
<sequence>MPLEETNEPEEVSLSQATSKVASIKQDVPEEAGPSCKSFHNQKENIPPQKVFTPEALRPYPKTNIGTKQKGRKRQKKSSEILTSTPTFKEIQDQELLKEVRKQNLNRSNKNDSSDTESNTESLNLTDSDEIDWAEEPTDQNDDVEILVGSFILVKFATKKQIKYCVGQVTEIDNRFKEYSISFLRKRRENKFSFPDVPDESTVTAEDVHSTDDENGEKLWINPRPSSTFFCSLIKFTFVKENKEVIKNEEAEMNKNINKLTTNTMMRGCRAKRLVALAQKKSAEVSANQVETPSTDIIGDVLIGNSVTNSTASDELVTLAQEKSINVCVNQVETPASSIIIDNILVENTVINSTDEVVKVLVNDDSTEMLNLPATNDIMVFSFSDPKENPDIFSGSKIQILGTSEPDSSRINFTECHLARESLSDESFVLEEDEKGSSSDIEPENSQGNKIPVSKGRKRNSAQWKKDLRKRKRAGGEEYLASNGNLIKQKVLGSTCCLGKMFKRMH</sequence>
<proteinExistence type="predicted"/>
<evidence type="ECO:0000256" key="1">
    <source>
        <dbReference type="SAM" id="MobiDB-lite"/>
    </source>
</evidence>
<dbReference type="AlphaFoldDB" id="A0AAV8VDS0"/>
<feature type="region of interest" description="Disordered" evidence="1">
    <location>
        <begin position="429"/>
        <end position="467"/>
    </location>
</feature>
<feature type="compositionally biased region" description="Polar residues" evidence="1">
    <location>
        <begin position="438"/>
        <end position="449"/>
    </location>
</feature>
<evidence type="ECO:0000313" key="3">
    <source>
        <dbReference type="Proteomes" id="UP001159042"/>
    </source>
</evidence>
<protein>
    <submittedName>
        <fullName evidence="2">Uncharacterized protein</fullName>
    </submittedName>
</protein>
<dbReference type="EMBL" id="JANEYG010000130">
    <property type="protein sequence ID" value="KAJ8912430.1"/>
    <property type="molecule type" value="Genomic_DNA"/>
</dbReference>
<comment type="caution">
    <text evidence="2">The sequence shown here is derived from an EMBL/GenBank/DDBJ whole genome shotgun (WGS) entry which is preliminary data.</text>
</comment>
<feature type="region of interest" description="Disordered" evidence="1">
    <location>
        <begin position="1"/>
        <end position="85"/>
    </location>
</feature>
<feature type="region of interest" description="Disordered" evidence="1">
    <location>
        <begin position="195"/>
        <end position="218"/>
    </location>
</feature>
<name>A0AAV8VDS0_9CUCU</name>
<feature type="compositionally biased region" description="Polar residues" evidence="1">
    <location>
        <begin position="116"/>
        <end position="126"/>
    </location>
</feature>
<organism evidence="2 3">
    <name type="scientific">Exocentrus adspersus</name>
    <dbReference type="NCBI Taxonomy" id="1586481"/>
    <lineage>
        <taxon>Eukaryota</taxon>
        <taxon>Metazoa</taxon>
        <taxon>Ecdysozoa</taxon>
        <taxon>Arthropoda</taxon>
        <taxon>Hexapoda</taxon>
        <taxon>Insecta</taxon>
        <taxon>Pterygota</taxon>
        <taxon>Neoptera</taxon>
        <taxon>Endopterygota</taxon>
        <taxon>Coleoptera</taxon>
        <taxon>Polyphaga</taxon>
        <taxon>Cucujiformia</taxon>
        <taxon>Chrysomeloidea</taxon>
        <taxon>Cerambycidae</taxon>
        <taxon>Lamiinae</taxon>
        <taxon>Acanthocinini</taxon>
        <taxon>Exocentrus</taxon>
    </lineage>
</organism>
<keyword evidence="3" id="KW-1185">Reference proteome</keyword>
<reference evidence="2 3" key="1">
    <citation type="journal article" date="2023" name="Insect Mol. Biol.">
        <title>Genome sequencing provides insights into the evolution of gene families encoding plant cell wall-degrading enzymes in longhorned beetles.</title>
        <authorList>
            <person name="Shin N.R."/>
            <person name="Okamura Y."/>
            <person name="Kirsch R."/>
            <person name="Pauchet Y."/>
        </authorList>
    </citation>
    <scope>NUCLEOTIDE SEQUENCE [LARGE SCALE GENOMIC DNA]</scope>
    <source>
        <strain evidence="2">EAD_L_NR</strain>
    </source>
</reference>
<accession>A0AAV8VDS0</accession>
<gene>
    <name evidence="2" type="ORF">NQ315_006096</name>
</gene>
<feature type="region of interest" description="Disordered" evidence="1">
    <location>
        <begin position="102"/>
        <end position="131"/>
    </location>
</feature>